<organism evidence="3 4">
    <name type="scientific">Oidiodendron maius (strain Zn)</name>
    <dbReference type="NCBI Taxonomy" id="913774"/>
    <lineage>
        <taxon>Eukaryota</taxon>
        <taxon>Fungi</taxon>
        <taxon>Dikarya</taxon>
        <taxon>Ascomycota</taxon>
        <taxon>Pezizomycotina</taxon>
        <taxon>Leotiomycetes</taxon>
        <taxon>Leotiomycetes incertae sedis</taxon>
        <taxon>Myxotrichaceae</taxon>
        <taxon>Oidiodendron</taxon>
    </lineage>
</organism>
<dbReference type="InterPro" id="IPR001849">
    <property type="entry name" value="PH_domain"/>
</dbReference>
<dbReference type="OrthoDB" id="2157866at2759"/>
<dbReference type="Proteomes" id="UP000054321">
    <property type="component" value="Unassembled WGS sequence"/>
</dbReference>
<dbReference type="EMBL" id="KN832873">
    <property type="protein sequence ID" value="KIN04310.1"/>
    <property type="molecule type" value="Genomic_DNA"/>
</dbReference>
<name>A0A0C3HMP7_OIDMZ</name>
<dbReference type="HOGENOM" id="CLU_037393_1_0_1"/>
<dbReference type="STRING" id="913774.A0A0C3HMP7"/>
<protein>
    <recommendedName>
        <fullName evidence="2">PH domain-containing protein</fullName>
    </recommendedName>
</protein>
<accession>A0A0C3HMP7</accession>
<dbReference type="SMART" id="SM00233">
    <property type="entry name" value="PH"/>
    <property type="match status" value="2"/>
</dbReference>
<dbReference type="PANTHER" id="PTHR14336">
    <property type="entry name" value="TANDEM PH DOMAIN CONTAINING PROTEIN"/>
    <property type="match status" value="1"/>
</dbReference>
<feature type="compositionally biased region" description="Polar residues" evidence="1">
    <location>
        <begin position="236"/>
        <end position="249"/>
    </location>
</feature>
<feature type="domain" description="PH" evidence="2">
    <location>
        <begin position="305"/>
        <end position="404"/>
    </location>
</feature>
<keyword evidence="4" id="KW-1185">Reference proteome</keyword>
<dbReference type="InterPro" id="IPR011993">
    <property type="entry name" value="PH-like_dom_sf"/>
</dbReference>
<gene>
    <name evidence="3" type="ORF">OIDMADRAFT_159721</name>
</gene>
<dbReference type="InParanoid" id="A0A0C3HMP7"/>
<dbReference type="Gene3D" id="2.30.29.30">
    <property type="entry name" value="Pleckstrin-homology domain (PH domain)/Phosphotyrosine-binding domain (PTB)"/>
    <property type="match status" value="2"/>
</dbReference>
<feature type="compositionally biased region" description="Basic and acidic residues" evidence="1">
    <location>
        <begin position="194"/>
        <end position="204"/>
    </location>
</feature>
<sequence>MADIQRVPIPAASQPQPIPGRALHVPSASTAPLTIPSPPNRIRNSYLGLDVMSPVNQNGSFEFDRVLKSGFVQKRTRKTKTWKQIFLVLRPNSLSIYKDEHEEKLRHKINLADLTAVALLKDPKQRRQNVFGLFSSSRNYHLEAASKKDAEQWVDLIRQEARVEEEEEEMLLASPGANTVGTFQGFERTMQEQSESRRLDDERVGSSSPEPSDLPPRPARSEALPPGGQRRASHTIEYSGTDLASQSDMSDMEPARARDASKGTMPETSVTSQPQSIQPPSETLVSDARNVSQMSGFSVEVDPERVVWQGHLLYLKSKGGVRQWKDLWVVIRAKNFALYKNESEYSPVLIIPLSSVINAVEIDPISRTKRNCLQVITEEKSYKFCAHNEGDLDKSLGAFKSLLAKRKEHEAKTNRAR</sequence>
<feature type="compositionally biased region" description="Polar residues" evidence="1">
    <location>
        <begin position="266"/>
        <end position="284"/>
    </location>
</feature>
<evidence type="ECO:0000313" key="3">
    <source>
        <dbReference type="EMBL" id="KIN04310.1"/>
    </source>
</evidence>
<reference evidence="4" key="2">
    <citation type="submission" date="2015-01" db="EMBL/GenBank/DDBJ databases">
        <title>Evolutionary Origins and Diversification of the Mycorrhizal Mutualists.</title>
        <authorList>
            <consortium name="DOE Joint Genome Institute"/>
            <consortium name="Mycorrhizal Genomics Consortium"/>
            <person name="Kohler A."/>
            <person name="Kuo A."/>
            <person name="Nagy L.G."/>
            <person name="Floudas D."/>
            <person name="Copeland A."/>
            <person name="Barry K.W."/>
            <person name="Cichocki N."/>
            <person name="Veneault-Fourrey C."/>
            <person name="LaButti K."/>
            <person name="Lindquist E.A."/>
            <person name="Lipzen A."/>
            <person name="Lundell T."/>
            <person name="Morin E."/>
            <person name="Murat C."/>
            <person name="Riley R."/>
            <person name="Ohm R."/>
            <person name="Sun H."/>
            <person name="Tunlid A."/>
            <person name="Henrissat B."/>
            <person name="Grigoriev I.V."/>
            <person name="Hibbett D.S."/>
            <person name="Martin F."/>
        </authorList>
    </citation>
    <scope>NUCLEOTIDE SEQUENCE [LARGE SCALE GENOMIC DNA]</scope>
    <source>
        <strain evidence="4">Zn</strain>
    </source>
</reference>
<evidence type="ECO:0000256" key="1">
    <source>
        <dbReference type="SAM" id="MobiDB-lite"/>
    </source>
</evidence>
<dbReference type="SUPFAM" id="SSF50729">
    <property type="entry name" value="PH domain-like"/>
    <property type="match status" value="2"/>
</dbReference>
<dbReference type="PROSITE" id="PS50003">
    <property type="entry name" value="PH_DOMAIN"/>
    <property type="match status" value="2"/>
</dbReference>
<feature type="domain" description="PH" evidence="2">
    <location>
        <begin position="65"/>
        <end position="162"/>
    </location>
</feature>
<feature type="region of interest" description="Disordered" evidence="1">
    <location>
        <begin position="189"/>
        <end position="284"/>
    </location>
</feature>
<dbReference type="AlphaFoldDB" id="A0A0C3HMP7"/>
<evidence type="ECO:0000313" key="4">
    <source>
        <dbReference type="Proteomes" id="UP000054321"/>
    </source>
</evidence>
<proteinExistence type="predicted"/>
<dbReference type="PANTHER" id="PTHR14336:SF15">
    <property type="entry name" value="DUAL ADAPTER FOR PHOSPHOTYROSINE AND 3-PHOSPHOTYROSINE AND 3-PHOSPHOINOSITIDE"/>
    <property type="match status" value="1"/>
</dbReference>
<dbReference type="CDD" id="cd13298">
    <property type="entry name" value="PH1_PH_fungal"/>
    <property type="match status" value="1"/>
</dbReference>
<feature type="region of interest" description="Disordered" evidence="1">
    <location>
        <begin position="1"/>
        <end position="37"/>
    </location>
</feature>
<evidence type="ECO:0000259" key="2">
    <source>
        <dbReference type="PROSITE" id="PS50003"/>
    </source>
</evidence>
<reference evidence="3 4" key="1">
    <citation type="submission" date="2014-04" db="EMBL/GenBank/DDBJ databases">
        <authorList>
            <consortium name="DOE Joint Genome Institute"/>
            <person name="Kuo A."/>
            <person name="Martino E."/>
            <person name="Perotto S."/>
            <person name="Kohler A."/>
            <person name="Nagy L.G."/>
            <person name="Floudas D."/>
            <person name="Copeland A."/>
            <person name="Barry K.W."/>
            <person name="Cichocki N."/>
            <person name="Veneault-Fourrey C."/>
            <person name="LaButti K."/>
            <person name="Lindquist E.A."/>
            <person name="Lipzen A."/>
            <person name="Lundell T."/>
            <person name="Morin E."/>
            <person name="Murat C."/>
            <person name="Sun H."/>
            <person name="Tunlid A."/>
            <person name="Henrissat B."/>
            <person name="Grigoriev I.V."/>
            <person name="Hibbett D.S."/>
            <person name="Martin F."/>
            <person name="Nordberg H.P."/>
            <person name="Cantor M.N."/>
            <person name="Hua S.X."/>
        </authorList>
    </citation>
    <scope>NUCLEOTIDE SEQUENCE [LARGE SCALE GENOMIC DNA]</scope>
    <source>
        <strain evidence="3 4">Zn</strain>
    </source>
</reference>
<dbReference type="FunFam" id="2.30.29.30:FF:000286">
    <property type="entry name" value="PH-protein kinase domain containing protein"/>
    <property type="match status" value="1"/>
</dbReference>
<dbReference type="Pfam" id="PF00169">
    <property type="entry name" value="PH"/>
    <property type="match status" value="2"/>
</dbReference>
<dbReference type="CDD" id="cd13299">
    <property type="entry name" value="PH2_PH_fungal"/>
    <property type="match status" value="1"/>
</dbReference>
<dbReference type="InterPro" id="IPR051707">
    <property type="entry name" value="PI-Interact_SigTrans_Reg"/>
</dbReference>